<keyword evidence="12" id="KW-1185">Reference proteome</keyword>
<dbReference type="FunFam" id="3.40.50.300:FF:000425">
    <property type="entry name" value="Probable ABC transporter, ATP-binding subunit"/>
    <property type="match status" value="1"/>
</dbReference>
<dbReference type="InterPro" id="IPR013611">
    <property type="entry name" value="Transp-assoc_OB_typ2"/>
</dbReference>
<keyword evidence="8" id="KW-0472">Membrane</keyword>
<evidence type="ECO:0000313" key="11">
    <source>
        <dbReference type="EMBL" id="GAW90999.1"/>
    </source>
</evidence>
<evidence type="ECO:0000313" key="12">
    <source>
        <dbReference type="Proteomes" id="UP000197032"/>
    </source>
</evidence>
<dbReference type="InterPro" id="IPR003439">
    <property type="entry name" value="ABC_transporter-like_ATP-bd"/>
</dbReference>
<protein>
    <recommendedName>
        <fullName evidence="9">ABC-type quaternary amine transporter</fullName>
        <ecNumber evidence="9">7.6.2.9</ecNumber>
    </recommendedName>
</protein>
<dbReference type="Gene3D" id="2.40.50.140">
    <property type="entry name" value="Nucleic acid-binding proteins"/>
    <property type="match status" value="1"/>
</dbReference>
<dbReference type="Pfam" id="PF08402">
    <property type="entry name" value="TOBE_2"/>
    <property type="match status" value="1"/>
</dbReference>
<keyword evidence="4" id="KW-0547">Nucleotide-binding</keyword>
<keyword evidence="2" id="KW-1003">Cell membrane</keyword>
<dbReference type="InterPro" id="IPR027417">
    <property type="entry name" value="P-loop_NTPase"/>
</dbReference>
<evidence type="ECO:0000256" key="6">
    <source>
        <dbReference type="ARBA" id="ARBA00023004"/>
    </source>
</evidence>
<gene>
    <name evidence="11" type="ORF">KKC1_01610</name>
</gene>
<dbReference type="InterPro" id="IPR003593">
    <property type="entry name" value="AAA+_ATPase"/>
</dbReference>
<dbReference type="Proteomes" id="UP000197032">
    <property type="component" value="Unassembled WGS sequence"/>
</dbReference>
<dbReference type="AlphaFoldDB" id="A0A1Z5HNA0"/>
<dbReference type="PROSITE" id="PS50893">
    <property type="entry name" value="ABC_TRANSPORTER_2"/>
    <property type="match status" value="1"/>
</dbReference>
<reference evidence="12" key="1">
    <citation type="journal article" date="2017" name="Appl. Environ. Microbiol.">
        <title>Genomic analysis of Calderihabitans maritimus KKC1, a thermophilic hydrogenogenic carboxydotrophic bacterium isolated from marine sediment.</title>
        <authorList>
            <person name="Omae K."/>
            <person name="Yoneda Y."/>
            <person name="Fukuyama Y."/>
            <person name="Yoshida T."/>
            <person name="Sako Y."/>
        </authorList>
    </citation>
    <scope>NUCLEOTIDE SEQUENCE [LARGE SCALE GENOMIC DNA]</scope>
    <source>
        <strain evidence="12">KKC1</strain>
    </source>
</reference>
<evidence type="ECO:0000256" key="1">
    <source>
        <dbReference type="ARBA" id="ARBA00022448"/>
    </source>
</evidence>
<dbReference type="Gene3D" id="2.40.50.100">
    <property type="match status" value="1"/>
</dbReference>
<dbReference type="GO" id="GO:0016887">
    <property type="term" value="F:ATP hydrolysis activity"/>
    <property type="evidence" value="ECO:0007669"/>
    <property type="project" value="InterPro"/>
</dbReference>
<evidence type="ECO:0000259" key="10">
    <source>
        <dbReference type="PROSITE" id="PS50893"/>
    </source>
</evidence>
<dbReference type="InterPro" id="IPR008995">
    <property type="entry name" value="Mo/tungstate-bd_C_term_dom"/>
</dbReference>
<evidence type="ECO:0000256" key="2">
    <source>
        <dbReference type="ARBA" id="ARBA00022475"/>
    </source>
</evidence>
<dbReference type="CDD" id="cd03259">
    <property type="entry name" value="ABC_Carb_Solutes_like"/>
    <property type="match status" value="1"/>
</dbReference>
<dbReference type="Gene3D" id="3.40.50.300">
    <property type="entry name" value="P-loop containing nucleotide triphosphate hydrolases"/>
    <property type="match status" value="1"/>
</dbReference>
<dbReference type="SMART" id="SM00382">
    <property type="entry name" value="AAA"/>
    <property type="match status" value="1"/>
</dbReference>
<dbReference type="GO" id="GO:0015408">
    <property type="term" value="F:ABC-type ferric iron transporter activity"/>
    <property type="evidence" value="ECO:0007669"/>
    <property type="project" value="InterPro"/>
</dbReference>
<dbReference type="PROSITE" id="PS00211">
    <property type="entry name" value="ABC_TRANSPORTER_1"/>
    <property type="match status" value="1"/>
</dbReference>
<dbReference type="GO" id="GO:0015418">
    <property type="term" value="F:ABC-type quaternary ammonium compound transporting activity"/>
    <property type="evidence" value="ECO:0007669"/>
    <property type="project" value="UniProtKB-EC"/>
</dbReference>
<dbReference type="EC" id="7.6.2.9" evidence="9"/>
<accession>A0A1Z5HNA0</accession>
<evidence type="ECO:0000256" key="8">
    <source>
        <dbReference type="ARBA" id="ARBA00023136"/>
    </source>
</evidence>
<dbReference type="InterPro" id="IPR017871">
    <property type="entry name" value="ABC_transporter-like_CS"/>
</dbReference>
<dbReference type="InterPro" id="IPR015853">
    <property type="entry name" value="ABC_transpr_FbpC"/>
</dbReference>
<feature type="domain" description="ABC transporter" evidence="10">
    <location>
        <begin position="6"/>
        <end position="234"/>
    </location>
</feature>
<organism evidence="11 12">
    <name type="scientific">Calderihabitans maritimus</name>
    <dbReference type="NCBI Taxonomy" id="1246530"/>
    <lineage>
        <taxon>Bacteria</taxon>
        <taxon>Bacillati</taxon>
        <taxon>Bacillota</taxon>
        <taxon>Clostridia</taxon>
        <taxon>Neomoorellales</taxon>
        <taxon>Calderihabitantaceae</taxon>
        <taxon>Calderihabitans</taxon>
    </lineage>
</organism>
<dbReference type="GO" id="GO:0043190">
    <property type="term" value="C:ATP-binding cassette (ABC) transporter complex"/>
    <property type="evidence" value="ECO:0007669"/>
    <property type="project" value="InterPro"/>
</dbReference>
<dbReference type="PANTHER" id="PTHR42781:SF4">
    <property type="entry name" value="SPERMIDINE_PUTRESCINE IMPORT ATP-BINDING PROTEIN POTA"/>
    <property type="match status" value="1"/>
</dbReference>
<evidence type="ECO:0000256" key="7">
    <source>
        <dbReference type="ARBA" id="ARBA00023065"/>
    </source>
</evidence>
<dbReference type="InterPro" id="IPR050093">
    <property type="entry name" value="ABC_SmlMolc_Importer"/>
</dbReference>
<dbReference type="PANTHER" id="PTHR42781">
    <property type="entry name" value="SPERMIDINE/PUTRESCINE IMPORT ATP-BINDING PROTEIN POTA"/>
    <property type="match status" value="1"/>
</dbReference>
<dbReference type="Pfam" id="PF00005">
    <property type="entry name" value="ABC_tran"/>
    <property type="match status" value="1"/>
</dbReference>
<keyword evidence="1" id="KW-0813">Transport</keyword>
<name>A0A1Z5HNA0_9FIRM</name>
<dbReference type="EMBL" id="BDGJ01000003">
    <property type="protein sequence ID" value="GAW90999.1"/>
    <property type="molecule type" value="Genomic_DNA"/>
</dbReference>
<keyword evidence="3" id="KW-0410">Iron transport</keyword>
<keyword evidence="5" id="KW-0067">ATP-binding</keyword>
<dbReference type="SUPFAM" id="SSF50331">
    <property type="entry name" value="MOP-like"/>
    <property type="match status" value="1"/>
</dbReference>
<sequence length="348" mass="38734">MGDFAIRCHEITKYFGHFCAVDSIDLTLRRGEILCLLGPSGCGKTTVLRMIAGLERVDEGIIRTGKRVLSSKHCHVPPEARNIGIVFQDYALFPHMTVEQNVSYGLRNSSRARVEEVLKLVGLDGLGSRMPHELSGGQQQRVAVARALAPRPEVILFDEPFSNLDAGLRRRLRSDIRRILKEEKASAIFVTHDQEEALSLADRLVVMWEGKVLQHGSPYEVYSRPSTREVATLVGEANFLRGEIRGGKVYCELGVFDFERAGLVKADVSEDGEGPVEVMIRPENLELRPVKGGKARVISCEYFGHHQLVQVQLPSGIQLSCRLRPDRAFEPGCQVEILVIGKPVVYPL</sequence>
<dbReference type="GO" id="GO:0005524">
    <property type="term" value="F:ATP binding"/>
    <property type="evidence" value="ECO:0007669"/>
    <property type="project" value="UniProtKB-KW"/>
</dbReference>
<dbReference type="SUPFAM" id="SSF52540">
    <property type="entry name" value="P-loop containing nucleoside triphosphate hydrolases"/>
    <property type="match status" value="1"/>
</dbReference>
<evidence type="ECO:0000256" key="9">
    <source>
        <dbReference type="ARBA" id="ARBA00066388"/>
    </source>
</evidence>
<evidence type="ECO:0000256" key="5">
    <source>
        <dbReference type="ARBA" id="ARBA00022840"/>
    </source>
</evidence>
<evidence type="ECO:0000256" key="3">
    <source>
        <dbReference type="ARBA" id="ARBA00022496"/>
    </source>
</evidence>
<proteinExistence type="predicted"/>
<dbReference type="InterPro" id="IPR012340">
    <property type="entry name" value="NA-bd_OB-fold"/>
</dbReference>
<keyword evidence="6" id="KW-0408">Iron</keyword>
<evidence type="ECO:0000256" key="4">
    <source>
        <dbReference type="ARBA" id="ARBA00022741"/>
    </source>
</evidence>
<comment type="caution">
    <text evidence="11">The sequence shown here is derived from an EMBL/GenBank/DDBJ whole genome shotgun (WGS) entry which is preliminary data.</text>
</comment>
<keyword evidence="7" id="KW-0406">Ion transport</keyword>